<name>A0A1M7LMV4_9BACT</name>
<evidence type="ECO:0000313" key="3">
    <source>
        <dbReference type="Proteomes" id="UP000184513"/>
    </source>
</evidence>
<accession>A0A1M7LMV4</accession>
<dbReference type="AlphaFoldDB" id="A0A1M7LMV4"/>
<keyword evidence="3" id="KW-1185">Reference proteome</keyword>
<reference evidence="2 3" key="1">
    <citation type="submission" date="2016-11" db="EMBL/GenBank/DDBJ databases">
        <authorList>
            <person name="Jaros S."/>
            <person name="Januszkiewicz K."/>
            <person name="Wedrychowicz H."/>
        </authorList>
    </citation>
    <scope>NUCLEOTIDE SEQUENCE [LARGE SCALE GENOMIC DNA]</scope>
    <source>
        <strain evidence="2 3">CGMCC 1.6102</strain>
    </source>
</reference>
<protein>
    <submittedName>
        <fullName evidence="2">DinB superfamily protein</fullName>
    </submittedName>
</protein>
<feature type="domain" description="DinB-like" evidence="1">
    <location>
        <begin position="18"/>
        <end position="172"/>
    </location>
</feature>
<dbReference type="SUPFAM" id="SSF109854">
    <property type="entry name" value="DinB/YfiT-like putative metalloenzymes"/>
    <property type="match status" value="1"/>
</dbReference>
<evidence type="ECO:0000313" key="2">
    <source>
        <dbReference type="EMBL" id="SHM78951.1"/>
    </source>
</evidence>
<organism evidence="2 3">
    <name type="scientific">Cyclobacterium lianum</name>
    <dbReference type="NCBI Taxonomy" id="388280"/>
    <lineage>
        <taxon>Bacteria</taxon>
        <taxon>Pseudomonadati</taxon>
        <taxon>Bacteroidota</taxon>
        <taxon>Cytophagia</taxon>
        <taxon>Cytophagales</taxon>
        <taxon>Cyclobacteriaceae</taxon>
        <taxon>Cyclobacterium</taxon>
    </lineage>
</organism>
<dbReference type="EMBL" id="FRCY01000003">
    <property type="protein sequence ID" value="SHM78951.1"/>
    <property type="molecule type" value="Genomic_DNA"/>
</dbReference>
<dbReference type="Proteomes" id="UP000184513">
    <property type="component" value="Unassembled WGS sequence"/>
</dbReference>
<sequence>MKEKADTWQMELTQITWEFEKLLSAHDLTRLNQKPDPNHWSPMEMIQHLILVNTSYFPIFDRLKNNTHKSPLLGKVPFVGKQMGKMILTATKKPMKTKTFKSWEPSGSSYNNDLLTAFFKQQDELSGYIQQLDPLLDRNTMISSPASDWIVYTLDDAFEIIIHHEKRHLSQLKSLLQ</sequence>
<dbReference type="RefSeq" id="WP_073093758.1">
    <property type="nucleotide sequence ID" value="NZ_FRCY01000003.1"/>
</dbReference>
<dbReference type="OrthoDB" id="1524454at2"/>
<dbReference type="STRING" id="388280.SAMN04488057_103332"/>
<evidence type="ECO:0000259" key="1">
    <source>
        <dbReference type="Pfam" id="PF12867"/>
    </source>
</evidence>
<dbReference type="InterPro" id="IPR034660">
    <property type="entry name" value="DinB/YfiT-like"/>
</dbReference>
<proteinExistence type="predicted"/>
<dbReference type="Pfam" id="PF12867">
    <property type="entry name" value="DinB_2"/>
    <property type="match status" value="1"/>
</dbReference>
<gene>
    <name evidence="2" type="ORF">SAMN04488057_103332</name>
</gene>
<dbReference type="InterPro" id="IPR024775">
    <property type="entry name" value="DinB-like"/>
</dbReference>
<dbReference type="Gene3D" id="1.20.120.450">
    <property type="entry name" value="dinb family like domain"/>
    <property type="match status" value="1"/>
</dbReference>